<accession>A0A5N7BLB7</accession>
<name>A0A5N7BLB7_9EURO</name>
<dbReference type="Proteomes" id="UP000326198">
    <property type="component" value="Unassembled WGS sequence"/>
</dbReference>
<feature type="compositionally biased region" description="Basic and acidic residues" evidence="1">
    <location>
        <begin position="92"/>
        <end position="102"/>
    </location>
</feature>
<reference evidence="2 3" key="1">
    <citation type="submission" date="2019-04" db="EMBL/GenBank/DDBJ databases">
        <title>Friends and foes A comparative genomics studyof 23 Aspergillus species from section Flavi.</title>
        <authorList>
            <consortium name="DOE Joint Genome Institute"/>
            <person name="Kjaerbolling I."/>
            <person name="Vesth T."/>
            <person name="Frisvad J.C."/>
            <person name="Nybo J.L."/>
            <person name="Theobald S."/>
            <person name="Kildgaard S."/>
            <person name="Isbrandt T."/>
            <person name="Kuo A."/>
            <person name="Sato A."/>
            <person name="Lyhne E.K."/>
            <person name="Kogle M.E."/>
            <person name="Wiebenga A."/>
            <person name="Kun R.S."/>
            <person name="Lubbers R.J."/>
            <person name="Makela M.R."/>
            <person name="Barry K."/>
            <person name="Chovatia M."/>
            <person name="Clum A."/>
            <person name="Daum C."/>
            <person name="Haridas S."/>
            <person name="He G."/>
            <person name="LaButti K."/>
            <person name="Lipzen A."/>
            <person name="Mondo S."/>
            <person name="Riley R."/>
            <person name="Salamov A."/>
            <person name="Simmons B.A."/>
            <person name="Magnuson J.K."/>
            <person name="Henrissat B."/>
            <person name="Mortensen U.H."/>
            <person name="Larsen T.O."/>
            <person name="Devries R.P."/>
            <person name="Grigoriev I.V."/>
            <person name="Machida M."/>
            <person name="Baker S.E."/>
            <person name="Andersen M.R."/>
        </authorList>
    </citation>
    <scope>NUCLEOTIDE SEQUENCE [LARGE SCALE GENOMIC DNA]</scope>
    <source>
        <strain evidence="2 3">IBT 29228</strain>
    </source>
</reference>
<dbReference type="AlphaFoldDB" id="A0A5N7BLB7"/>
<feature type="region of interest" description="Disordered" evidence="1">
    <location>
        <begin position="39"/>
        <end position="168"/>
    </location>
</feature>
<feature type="compositionally biased region" description="Low complexity" evidence="1">
    <location>
        <begin position="77"/>
        <end position="91"/>
    </location>
</feature>
<feature type="compositionally biased region" description="Basic and acidic residues" evidence="1">
    <location>
        <begin position="119"/>
        <end position="153"/>
    </location>
</feature>
<feature type="compositionally biased region" description="Polar residues" evidence="1">
    <location>
        <begin position="103"/>
        <end position="115"/>
    </location>
</feature>
<sequence>MNPIWRSGSLLRRVANPSISSLYGSKKVSPLPWRTYAHSSYGAEGETKAQQPDNPRNTPTRDIEHPGPPAPDVSKGSTTSSSSPPRSFSTSQDDRDKEDSEGRPTQVSPSNNAKPTITDGRHSPNVDSEGNVRSDVPKDVKRHNEEMEQRYDRSYNQVGNEGKVRKGF</sequence>
<dbReference type="OrthoDB" id="5334244at2759"/>
<protein>
    <submittedName>
        <fullName evidence="2">Uncharacterized protein</fullName>
    </submittedName>
</protein>
<evidence type="ECO:0000256" key="1">
    <source>
        <dbReference type="SAM" id="MobiDB-lite"/>
    </source>
</evidence>
<dbReference type="EMBL" id="ML736161">
    <property type="protein sequence ID" value="KAE8382528.1"/>
    <property type="molecule type" value="Genomic_DNA"/>
</dbReference>
<proteinExistence type="predicted"/>
<organism evidence="2 3">
    <name type="scientific">Aspergillus bertholletiae</name>
    <dbReference type="NCBI Taxonomy" id="1226010"/>
    <lineage>
        <taxon>Eukaryota</taxon>
        <taxon>Fungi</taxon>
        <taxon>Dikarya</taxon>
        <taxon>Ascomycota</taxon>
        <taxon>Pezizomycotina</taxon>
        <taxon>Eurotiomycetes</taxon>
        <taxon>Eurotiomycetidae</taxon>
        <taxon>Eurotiales</taxon>
        <taxon>Aspergillaceae</taxon>
        <taxon>Aspergillus</taxon>
        <taxon>Aspergillus subgen. Circumdati</taxon>
    </lineage>
</organism>
<keyword evidence="3" id="KW-1185">Reference proteome</keyword>
<evidence type="ECO:0000313" key="2">
    <source>
        <dbReference type="EMBL" id="KAE8382528.1"/>
    </source>
</evidence>
<evidence type="ECO:0000313" key="3">
    <source>
        <dbReference type="Proteomes" id="UP000326198"/>
    </source>
</evidence>
<feature type="compositionally biased region" description="Polar residues" evidence="1">
    <location>
        <begin position="48"/>
        <end position="58"/>
    </location>
</feature>
<gene>
    <name evidence="2" type="ORF">BDV26DRAFT_288332</name>
</gene>